<dbReference type="GeneID" id="73470335"/>
<evidence type="ECO:0000256" key="2">
    <source>
        <dbReference type="ARBA" id="ARBA00011245"/>
    </source>
</evidence>
<dbReference type="PROSITE" id="PS51352">
    <property type="entry name" value="THIOREDOXIN_2"/>
    <property type="match status" value="1"/>
</dbReference>
<evidence type="ECO:0000256" key="3">
    <source>
        <dbReference type="ARBA" id="ARBA00013017"/>
    </source>
</evidence>
<accession>A0A8J5UWF9</accession>
<dbReference type="Pfam" id="PF00578">
    <property type="entry name" value="AhpC-TSA"/>
    <property type="match status" value="1"/>
</dbReference>
<proteinExistence type="inferred from homology"/>
<keyword evidence="5" id="KW-0049">Antioxidant</keyword>
<feature type="region of interest" description="Disordered" evidence="14">
    <location>
        <begin position="1"/>
        <end position="58"/>
    </location>
</feature>
<dbReference type="EC" id="1.11.1.24" evidence="3"/>
<dbReference type="PANTHER" id="PTHR42801">
    <property type="entry name" value="THIOREDOXIN-DEPENDENT PEROXIDE REDUCTASE"/>
    <property type="match status" value="1"/>
</dbReference>
<feature type="domain" description="Thioredoxin" evidence="15">
    <location>
        <begin position="57"/>
        <end position="204"/>
    </location>
</feature>
<feature type="compositionally biased region" description="Basic and acidic residues" evidence="14">
    <location>
        <begin position="274"/>
        <end position="298"/>
    </location>
</feature>
<evidence type="ECO:0000256" key="13">
    <source>
        <dbReference type="ARBA" id="ARBA00077538"/>
    </source>
</evidence>
<comment type="subcellular location">
    <subcellularLocation>
        <location evidence="1">Nucleus</location>
    </subcellularLocation>
</comment>
<keyword evidence="4" id="KW-0575">Peroxidase</keyword>
<evidence type="ECO:0000256" key="5">
    <source>
        <dbReference type="ARBA" id="ARBA00022862"/>
    </source>
</evidence>
<dbReference type="FunFam" id="3.40.30.10:FF:000157">
    <property type="entry name" value="DOT5p Nuclear thiol peroxidase"/>
    <property type="match status" value="1"/>
</dbReference>
<keyword evidence="7" id="KW-1015">Disulfide bond</keyword>
<dbReference type="GO" id="GO:0045454">
    <property type="term" value="P:cell redox homeostasis"/>
    <property type="evidence" value="ECO:0007669"/>
    <property type="project" value="TreeGrafter"/>
</dbReference>
<evidence type="ECO:0000313" key="17">
    <source>
        <dbReference type="Proteomes" id="UP000694255"/>
    </source>
</evidence>
<keyword evidence="6" id="KW-0560">Oxidoreductase</keyword>
<protein>
    <recommendedName>
        <fullName evidence="3">thioredoxin-dependent peroxiredoxin</fullName>
        <ecNumber evidence="3">1.11.1.24</ecNumber>
    </recommendedName>
    <alternativeName>
        <fullName evidence="13">Nuclear thiol peroxidase</fullName>
    </alternativeName>
    <alternativeName>
        <fullName evidence="10">Thioredoxin peroxidase</fullName>
    </alternativeName>
</protein>
<evidence type="ECO:0000256" key="7">
    <source>
        <dbReference type="ARBA" id="ARBA00023157"/>
    </source>
</evidence>
<dbReference type="AlphaFoldDB" id="A0A8J5UWF9"/>
<keyword evidence="8" id="KW-0539">Nucleus</keyword>
<evidence type="ECO:0000256" key="11">
    <source>
        <dbReference type="ARBA" id="ARBA00038489"/>
    </source>
</evidence>
<evidence type="ECO:0000256" key="10">
    <source>
        <dbReference type="ARBA" id="ARBA00032824"/>
    </source>
</evidence>
<evidence type="ECO:0000259" key="15">
    <source>
        <dbReference type="PROSITE" id="PS51352"/>
    </source>
</evidence>
<comment type="similarity">
    <text evidence="11">Belongs to the peroxiredoxin family. BCP/PrxQ subfamily.</text>
</comment>
<dbReference type="CDD" id="cd03017">
    <property type="entry name" value="PRX_BCP"/>
    <property type="match status" value="1"/>
</dbReference>
<dbReference type="GO" id="GO:0005737">
    <property type="term" value="C:cytoplasm"/>
    <property type="evidence" value="ECO:0007669"/>
    <property type="project" value="TreeGrafter"/>
</dbReference>
<dbReference type="RefSeq" id="XP_049263178.1">
    <property type="nucleotide sequence ID" value="XM_049407402.1"/>
</dbReference>
<comment type="caution">
    <text evidence="16">The sequence shown here is derived from an EMBL/GenBank/DDBJ whole genome shotgun (WGS) entry which is preliminary data.</text>
</comment>
<gene>
    <name evidence="16" type="ORF">J8A68_003535</name>
</gene>
<dbReference type="GO" id="GO:0034599">
    <property type="term" value="P:cellular response to oxidative stress"/>
    <property type="evidence" value="ECO:0007669"/>
    <property type="project" value="UniProtKB-ARBA"/>
</dbReference>
<evidence type="ECO:0000256" key="8">
    <source>
        <dbReference type="ARBA" id="ARBA00023242"/>
    </source>
</evidence>
<sequence>MPELRRSARVAARPAPEPITYDEQPVVKKPKKAANTGTVKTTTTTATTESSSSSEELQIGDKLPELTLFDQDENEIDLGKVAKTAKYLVIFAYPKASTPGCTRQACGFQRNYQFLKDNNVTVFGLSSDSPKAQKNFQVKQKLEYSLLCDPSKQLIGPLGAKKSPSGIKRSHWIFVDGVLKVKRIQISPEASIDGAKTEVEQFIKGDASSNNGNTEEKSENGLEEKKEEEAVVAEEAKEEAVAEETKEEPKVESNIDVKPVAEEEKEPETEESKEEVKEEGKEDTKADEATEAEKENGD</sequence>
<evidence type="ECO:0000256" key="9">
    <source>
        <dbReference type="ARBA" id="ARBA00023284"/>
    </source>
</evidence>
<feature type="compositionally biased region" description="Low complexity" evidence="14">
    <location>
        <begin position="33"/>
        <end position="56"/>
    </location>
</feature>
<evidence type="ECO:0000256" key="12">
    <source>
        <dbReference type="ARBA" id="ARBA00049091"/>
    </source>
</evidence>
<comment type="subunit">
    <text evidence="2">Monomer.</text>
</comment>
<keyword evidence="17" id="KW-1185">Reference proteome</keyword>
<evidence type="ECO:0000256" key="4">
    <source>
        <dbReference type="ARBA" id="ARBA00022559"/>
    </source>
</evidence>
<reference evidence="16 17" key="1">
    <citation type="journal article" date="2021" name="DNA Res.">
        <title>Genome analysis of Candida subhashii reveals its hybrid nature and dual mitochondrial genome conformations.</title>
        <authorList>
            <person name="Mixao V."/>
            <person name="Hegedusova E."/>
            <person name="Saus E."/>
            <person name="Pryszcz L.P."/>
            <person name="Cillingova A."/>
            <person name="Nosek J."/>
            <person name="Gabaldon T."/>
        </authorList>
    </citation>
    <scope>NUCLEOTIDE SEQUENCE [LARGE SCALE GENOMIC DNA]</scope>
    <source>
        <strain evidence="16 17">CBS 10753</strain>
    </source>
</reference>
<evidence type="ECO:0000313" key="16">
    <source>
        <dbReference type="EMBL" id="KAG7662945.1"/>
    </source>
</evidence>
<dbReference type="GO" id="GO:0005634">
    <property type="term" value="C:nucleus"/>
    <property type="evidence" value="ECO:0007669"/>
    <property type="project" value="UniProtKB-SubCell"/>
</dbReference>
<dbReference type="InterPro" id="IPR000866">
    <property type="entry name" value="AhpC/TSA"/>
</dbReference>
<dbReference type="InterPro" id="IPR050924">
    <property type="entry name" value="Peroxiredoxin_BCP/PrxQ"/>
</dbReference>
<feature type="compositionally biased region" description="Acidic residues" evidence="14">
    <location>
        <begin position="263"/>
        <end position="273"/>
    </location>
</feature>
<comment type="catalytic activity">
    <reaction evidence="12">
        <text>a hydroperoxide + [thioredoxin]-dithiol = an alcohol + [thioredoxin]-disulfide + H2O</text>
        <dbReference type="Rhea" id="RHEA:62620"/>
        <dbReference type="Rhea" id="RHEA-COMP:10698"/>
        <dbReference type="Rhea" id="RHEA-COMP:10700"/>
        <dbReference type="ChEBI" id="CHEBI:15377"/>
        <dbReference type="ChEBI" id="CHEBI:29950"/>
        <dbReference type="ChEBI" id="CHEBI:30879"/>
        <dbReference type="ChEBI" id="CHEBI:35924"/>
        <dbReference type="ChEBI" id="CHEBI:50058"/>
        <dbReference type="EC" id="1.11.1.24"/>
    </reaction>
</comment>
<organism evidence="16 17">
    <name type="scientific">[Candida] subhashii</name>
    <dbReference type="NCBI Taxonomy" id="561895"/>
    <lineage>
        <taxon>Eukaryota</taxon>
        <taxon>Fungi</taxon>
        <taxon>Dikarya</taxon>
        <taxon>Ascomycota</taxon>
        <taxon>Saccharomycotina</taxon>
        <taxon>Pichiomycetes</taxon>
        <taxon>Debaryomycetaceae</taxon>
        <taxon>Spathaspora</taxon>
    </lineage>
</organism>
<feature type="compositionally biased region" description="Basic and acidic residues" evidence="14">
    <location>
        <begin position="214"/>
        <end position="262"/>
    </location>
</feature>
<dbReference type="GO" id="GO:0008379">
    <property type="term" value="F:thioredoxin peroxidase activity"/>
    <property type="evidence" value="ECO:0007669"/>
    <property type="project" value="TreeGrafter"/>
</dbReference>
<evidence type="ECO:0000256" key="1">
    <source>
        <dbReference type="ARBA" id="ARBA00004123"/>
    </source>
</evidence>
<name>A0A8J5UWF9_9ASCO</name>
<dbReference type="PANTHER" id="PTHR42801:SF23">
    <property type="entry name" value="PEROXIREDOXIN DOT5"/>
    <property type="match status" value="1"/>
</dbReference>
<evidence type="ECO:0000256" key="14">
    <source>
        <dbReference type="SAM" id="MobiDB-lite"/>
    </source>
</evidence>
<evidence type="ECO:0000256" key="6">
    <source>
        <dbReference type="ARBA" id="ARBA00023002"/>
    </source>
</evidence>
<dbReference type="OrthoDB" id="338622at2759"/>
<keyword evidence="9" id="KW-0676">Redox-active center</keyword>
<dbReference type="Proteomes" id="UP000694255">
    <property type="component" value="Unassembled WGS sequence"/>
</dbReference>
<feature type="region of interest" description="Disordered" evidence="14">
    <location>
        <begin position="203"/>
        <end position="298"/>
    </location>
</feature>
<dbReference type="InterPro" id="IPR013766">
    <property type="entry name" value="Thioredoxin_domain"/>
</dbReference>
<dbReference type="EMBL" id="JAGSYN010000157">
    <property type="protein sequence ID" value="KAG7662945.1"/>
    <property type="molecule type" value="Genomic_DNA"/>
</dbReference>